<feature type="transmembrane region" description="Helical" evidence="4">
    <location>
        <begin position="58"/>
        <end position="76"/>
    </location>
</feature>
<organism evidence="7 9">
    <name type="scientific">Photobacterium damsela subsp. piscicida</name>
    <name type="common">Pasteurella piscicida</name>
    <dbReference type="NCBI Taxonomy" id="38294"/>
    <lineage>
        <taxon>Bacteria</taxon>
        <taxon>Pseudomonadati</taxon>
        <taxon>Pseudomonadota</taxon>
        <taxon>Gammaproteobacteria</taxon>
        <taxon>Vibrionales</taxon>
        <taxon>Vibrionaceae</taxon>
        <taxon>Photobacterium</taxon>
    </lineage>
</organism>
<dbReference type="EMBL" id="CP061854">
    <property type="protein sequence ID" value="QOD57692.1"/>
    <property type="molecule type" value="Genomic_DNA"/>
</dbReference>
<protein>
    <recommendedName>
        <fullName evidence="1">undecaprenyl-diphosphate phosphatase</fullName>
        <ecNumber evidence="1">3.6.1.27</ecNumber>
    </recommendedName>
    <alternativeName>
        <fullName evidence="2">Undecaprenyl pyrophosphate phosphatase</fullName>
    </alternativeName>
</protein>
<evidence type="ECO:0000313" key="8">
    <source>
        <dbReference type="Proteomes" id="UP000218676"/>
    </source>
</evidence>
<dbReference type="PANTHER" id="PTHR14969">
    <property type="entry name" value="SPHINGOSINE-1-PHOSPHATE PHOSPHOHYDROLASE"/>
    <property type="match status" value="1"/>
</dbReference>
<keyword evidence="4" id="KW-1133">Transmembrane helix</keyword>
<feature type="transmembrane region" description="Helical" evidence="4">
    <location>
        <begin position="187"/>
        <end position="207"/>
    </location>
</feature>
<feature type="transmembrane region" description="Helical" evidence="4">
    <location>
        <begin position="83"/>
        <end position="101"/>
    </location>
</feature>
<dbReference type="SUPFAM" id="SSF48317">
    <property type="entry name" value="Acid phosphatase/Vanadium-dependent haloperoxidase"/>
    <property type="match status" value="1"/>
</dbReference>
<reference evidence="6" key="1">
    <citation type="journal article" date="2017" name="Genome Announc.">
        <title>Whole-Genome Sequence of Photobacterium damselae subsp. piscicida Strain 91-197, Isolated from Hybrid Striped Bass (Morone sp.) in the United States.</title>
        <authorList>
            <person name="Teru Y."/>
            <person name="Hikima J."/>
            <person name="Kono T."/>
            <person name="Sakai M."/>
            <person name="Takano T."/>
            <person name="Hawke J.P."/>
            <person name="Takeyama H."/>
            <person name="Aoki T."/>
        </authorList>
    </citation>
    <scope>NUCLEOTIDE SEQUENCE</scope>
    <source>
        <strain evidence="6">91-197</strain>
    </source>
</reference>
<dbReference type="PANTHER" id="PTHR14969:SF54">
    <property type="entry name" value="PHOSPHATIDYLGLYCEROPHOSPHATASE B"/>
    <property type="match status" value="1"/>
</dbReference>
<dbReference type="GO" id="GO:0005886">
    <property type="term" value="C:plasma membrane"/>
    <property type="evidence" value="ECO:0007669"/>
    <property type="project" value="TreeGrafter"/>
</dbReference>
<feature type="transmembrane region" description="Helical" evidence="4">
    <location>
        <begin position="12"/>
        <end position="32"/>
    </location>
</feature>
<keyword evidence="4" id="KW-0472">Membrane</keyword>
<proteinExistence type="predicted"/>
<dbReference type="Gene3D" id="1.20.144.10">
    <property type="entry name" value="Phosphatidic acid phosphatase type 2/haloperoxidase"/>
    <property type="match status" value="1"/>
</dbReference>
<evidence type="ECO:0000256" key="1">
    <source>
        <dbReference type="ARBA" id="ARBA00012374"/>
    </source>
</evidence>
<dbReference type="CDD" id="cd01610">
    <property type="entry name" value="PAP2_like"/>
    <property type="match status" value="1"/>
</dbReference>
<sequence>MISSFLFKKYPNIIALAFFALSMILAIFLFPVPELSSHLSDTLGLIFTLFTESAGKPFFLITIALFCCIPIVMRLPRKTMVKLWIQFAIILVLSLVAKTALKHFTAVPRPFTHELQQLHVIEQPQDFYQLSKEDKALTVAKVDDQVSHWRTDLWKKKESYSFPSGHTIFVAVCVMFWGGFFIRRRKYVPAAIIITWATGVGLSRLWLGMHWPADLSGSMSAAAILYLFVPEWDETES</sequence>
<dbReference type="AlphaFoldDB" id="A0A1V1VCB9"/>
<evidence type="ECO:0000259" key="5">
    <source>
        <dbReference type="SMART" id="SM00014"/>
    </source>
</evidence>
<feature type="transmembrane region" description="Helical" evidence="4">
    <location>
        <begin position="160"/>
        <end position="180"/>
    </location>
</feature>
<evidence type="ECO:0000313" key="7">
    <source>
        <dbReference type="EMBL" id="QOD57692.1"/>
    </source>
</evidence>
<dbReference type="SMART" id="SM00014">
    <property type="entry name" value="acidPPc"/>
    <property type="match status" value="1"/>
</dbReference>
<dbReference type="InterPro" id="IPR036938">
    <property type="entry name" value="PAP2/HPO_sf"/>
</dbReference>
<accession>A0A1V1VCB9</accession>
<keyword evidence="4" id="KW-0812">Transmembrane</keyword>
<dbReference type="Proteomes" id="UP000218676">
    <property type="component" value="Chromosome 1"/>
</dbReference>
<reference evidence="8" key="2">
    <citation type="submission" date="2017-05" db="EMBL/GenBank/DDBJ databases">
        <title>Whole genome sequence of fish pathogenic bacteria, Photobacterium damselae subsp. piscicida, strain 91-197, isolated from hybrid striped bass (Morone sp.) in USA.</title>
        <authorList>
            <person name="Teru Y."/>
            <person name="Hikima J."/>
            <person name="Kono T."/>
            <person name="Sakai M."/>
            <person name="Takano T."/>
            <person name="Hawke J.P."/>
            <person name="Takeyama H."/>
            <person name="Aoki T."/>
        </authorList>
    </citation>
    <scope>NUCLEOTIDE SEQUENCE [LARGE SCALE GENOMIC DNA]</scope>
    <source>
        <strain evidence="8">91-197</strain>
    </source>
</reference>
<evidence type="ECO:0000256" key="3">
    <source>
        <dbReference type="ARBA" id="ARBA00047594"/>
    </source>
</evidence>
<evidence type="ECO:0000256" key="4">
    <source>
        <dbReference type="SAM" id="Phobius"/>
    </source>
</evidence>
<dbReference type="EMBL" id="AP018045">
    <property type="protein sequence ID" value="BAX53058.1"/>
    <property type="molecule type" value="Genomic_DNA"/>
</dbReference>
<dbReference type="InterPro" id="IPR000326">
    <property type="entry name" value="PAP2/HPO"/>
</dbReference>
<name>A0A1V1VCB9_PHODP</name>
<comment type="catalytic activity">
    <reaction evidence="3">
        <text>di-trans,octa-cis-undecaprenyl diphosphate + H2O = di-trans,octa-cis-undecaprenyl phosphate + phosphate + H(+)</text>
        <dbReference type="Rhea" id="RHEA:28094"/>
        <dbReference type="ChEBI" id="CHEBI:15377"/>
        <dbReference type="ChEBI" id="CHEBI:15378"/>
        <dbReference type="ChEBI" id="CHEBI:43474"/>
        <dbReference type="ChEBI" id="CHEBI:58405"/>
        <dbReference type="ChEBI" id="CHEBI:60392"/>
        <dbReference type="EC" id="3.6.1.27"/>
    </reaction>
</comment>
<evidence type="ECO:0000313" key="9">
    <source>
        <dbReference type="Proteomes" id="UP000516656"/>
    </source>
</evidence>
<dbReference type="Proteomes" id="UP000516656">
    <property type="component" value="Chromosome 1"/>
</dbReference>
<dbReference type="GO" id="GO:0050380">
    <property type="term" value="F:undecaprenyl-diphosphatase activity"/>
    <property type="evidence" value="ECO:0007669"/>
    <property type="project" value="UniProtKB-EC"/>
</dbReference>
<dbReference type="Pfam" id="PF01569">
    <property type="entry name" value="PAP2"/>
    <property type="match status" value="1"/>
</dbReference>
<evidence type="ECO:0000313" key="6">
    <source>
        <dbReference type="EMBL" id="BAX53058.1"/>
    </source>
</evidence>
<feature type="domain" description="Phosphatidic acid phosphatase type 2/haloperoxidase" evidence="5">
    <location>
        <begin position="82"/>
        <end position="229"/>
    </location>
</feature>
<gene>
    <name evidence="7" type="ORF">IC627_07520</name>
    <name evidence="6" type="ORF">PDPUS_1_01684</name>
</gene>
<reference evidence="7 9" key="3">
    <citation type="submission" date="2020-09" db="EMBL/GenBank/DDBJ databases">
        <title>Complete, closed and curated genome sequences of Photobacterium damselae subsp. piscicida isolates from Australia indicate localised evolution and additional plasmid-borne pathogenicity mechanisms.</title>
        <authorList>
            <person name="Baseggio L."/>
            <person name="Silayeva O."/>
            <person name="Buller N."/>
            <person name="Landos M."/>
            <person name="Engelstaedter J."/>
            <person name="Barnes A.C."/>
        </authorList>
    </citation>
    <scope>NUCLEOTIDE SEQUENCE [LARGE SCALE GENOMIC DNA]</scope>
    <source>
        <strain evidence="7 9">AS-16-0540-1</strain>
    </source>
</reference>
<dbReference type="EC" id="3.6.1.27" evidence="1"/>
<evidence type="ECO:0000256" key="2">
    <source>
        <dbReference type="ARBA" id="ARBA00032707"/>
    </source>
</evidence>